<feature type="domain" description="CID" evidence="3">
    <location>
        <begin position="221"/>
        <end position="367"/>
    </location>
</feature>
<dbReference type="InterPro" id="IPR008942">
    <property type="entry name" value="ENTH_VHS"/>
</dbReference>
<feature type="region of interest" description="Disordered" evidence="2">
    <location>
        <begin position="1"/>
        <end position="50"/>
    </location>
</feature>
<evidence type="ECO:0000259" key="3">
    <source>
        <dbReference type="PROSITE" id="PS51391"/>
    </source>
</evidence>
<keyword evidence="1" id="KW-0694">RNA-binding</keyword>
<feature type="region of interest" description="Disordered" evidence="2">
    <location>
        <begin position="182"/>
        <end position="222"/>
    </location>
</feature>
<evidence type="ECO:0000256" key="2">
    <source>
        <dbReference type="SAM" id="MobiDB-lite"/>
    </source>
</evidence>
<evidence type="ECO:0000313" key="4">
    <source>
        <dbReference type="EMBL" id="CAK0808993.1"/>
    </source>
</evidence>
<proteinExistence type="predicted"/>
<feature type="non-terminal residue" evidence="4">
    <location>
        <position position="1"/>
    </location>
</feature>
<accession>A0ABN9QS13</accession>
<feature type="compositionally biased region" description="Basic and acidic residues" evidence="2">
    <location>
        <begin position="21"/>
        <end position="33"/>
    </location>
</feature>
<evidence type="ECO:0000313" key="5">
    <source>
        <dbReference type="Proteomes" id="UP001189429"/>
    </source>
</evidence>
<name>A0ABN9QS13_9DINO</name>
<organism evidence="4 5">
    <name type="scientific">Prorocentrum cordatum</name>
    <dbReference type="NCBI Taxonomy" id="2364126"/>
    <lineage>
        <taxon>Eukaryota</taxon>
        <taxon>Sar</taxon>
        <taxon>Alveolata</taxon>
        <taxon>Dinophyceae</taxon>
        <taxon>Prorocentrales</taxon>
        <taxon>Prorocentraceae</taxon>
        <taxon>Prorocentrum</taxon>
    </lineage>
</organism>
<dbReference type="SMART" id="SM00582">
    <property type="entry name" value="RPR"/>
    <property type="match status" value="1"/>
</dbReference>
<feature type="compositionally biased region" description="Low complexity" evidence="2">
    <location>
        <begin position="513"/>
        <end position="523"/>
    </location>
</feature>
<dbReference type="PANTHER" id="PTHR23140">
    <property type="entry name" value="RNA PROCESSING PROTEIN LD23810P"/>
    <property type="match status" value="1"/>
</dbReference>
<dbReference type="Proteomes" id="UP001189429">
    <property type="component" value="Unassembled WGS sequence"/>
</dbReference>
<dbReference type="Gene3D" id="1.10.10.790">
    <property type="entry name" value="Surp module"/>
    <property type="match status" value="1"/>
</dbReference>
<protein>
    <recommendedName>
        <fullName evidence="3">CID domain-containing protein</fullName>
    </recommendedName>
</protein>
<feature type="compositionally biased region" description="Basic residues" evidence="2">
    <location>
        <begin position="202"/>
        <end position="212"/>
    </location>
</feature>
<gene>
    <name evidence="4" type="ORF">PCOR1329_LOCUS14386</name>
</gene>
<sequence>QEPGGHREDRRGQRLGGSRGTDAHKERGGRGETAEVEQGGPSADACAGGRAPDRQIDAFLAEIKLKQRTADPDTVRHVHVRLPGRPLRTVIDMLAKGVARHGEDFEDAARADVALRRREILEELGCGGERGAAVDFGFLTVRPDRCGSLPEAQYYRWRVFAYLQGDSTRRWRTEPFQMCRGGATWHPPAEEQGGASGSRSRSPSRGRGRQPRARAAGARQLERRERRELEALWKGLTPHVGPLCRATCWCLDHADAAVEVAGALVEGLCEARLALPDRIARLLLISDVAHNAGSAMAPAAWCFRREFEGALPRAFARLRGPYSAEPSSSAADRASDQVLRVLRSWQDRAVFPAQFVRGLEAAFFRDVLSAAGFLEPGGAQRLPEAVAAKLAEWRAQHFSQLEKVGKSRGVDWQTSHLERPAGGRALEEVRKEWLLDRLLTYEVYAWETRAAEPPADAGPAEHPLALPSDGAVRRRAACRQGRPAAAAVALPESIDGSSLSSDDETYVAEHEAAVAAGVQAAGPPDAPKDGAGLGSTLARAEDTAPSQAHLGDTRGQGRTARSSGAPD</sequence>
<dbReference type="Pfam" id="PF04818">
    <property type="entry name" value="CID"/>
    <property type="match status" value="1"/>
</dbReference>
<evidence type="ECO:0000256" key="1">
    <source>
        <dbReference type="ARBA" id="ARBA00022884"/>
    </source>
</evidence>
<dbReference type="InterPro" id="IPR051485">
    <property type="entry name" value="SR-CTD_assoc_factor"/>
</dbReference>
<dbReference type="Gene3D" id="1.25.40.90">
    <property type="match status" value="1"/>
</dbReference>
<feature type="compositionally biased region" description="Basic and acidic residues" evidence="2">
    <location>
        <begin position="1"/>
        <end position="12"/>
    </location>
</feature>
<dbReference type="PROSITE" id="PS51391">
    <property type="entry name" value="CID"/>
    <property type="match status" value="1"/>
</dbReference>
<feature type="non-terminal residue" evidence="4">
    <location>
        <position position="567"/>
    </location>
</feature>
<reference evidence="4" key="1">
    <citation type="submission" date="2023-10" db="EMBL/GenBank/DDBJ databases">
        <authorList>
            <person name="Chen Y."/>
            <person name="Shah S."/>
            <person name="Dougan E. K."/>
            <person name="Thang M."/>
            <person name="Chan C."/>
        </authorList>
    </citation>
    <scope>NUCLEOTIDE SEQUENCE [LARGE SCALE GENOMIC DNA]</scope>
</reference>
<feature type="region of interest" description="Disordered" evidence="2">
    <location>
        <begin position="494"/>
        <end position="567"/>
    </location>
</feature>
<keyword evidence="5" id="KW-1185">Reference proteome</keyword>
<dbReference type="PANTHER" id="PTHR23140:SF0">
    <property type="entry name" value="U2 SNRNP-ASSOCIATED SURP MOTIF-CONTAINING PROTEIN"/>
    <property type="match status" value="1"/>
</dbReference>
<dbReference type="EMBL" id="CAUYUJ010004299">
    <property type="protein sequence ID" value="CAK0808993.1"/>
    <property type="molecule type" value="Genomic_DNA"/>
</dbReference>
<dbReference type="InterPro" id="IPR006569">
    <property type="entry name" value="CID_dom"/>
</dbReference>
<dbReference type="InterPro" id="IPR035967">
    <property type="entry name" value="SWAP/Surp_sf"/>
</dbReference>
<comment type="caution">
    <text evidence="4">The sequence shown here is derived from an EMBL/GenBank/DDBJ whole genome shotgun (WGS) entry which is preliminary data.</text>
</comment>